<feature type="transmembrane region" description="Helical" evidence="5">
    <location>
        <begin position="60"/>
        <end position="86"/>
    </location>
</feature>
<dbReference type="Proteomes" id="UP001374579">
    <property type="component" value="Unassembled WGS sequence"/>
</dbReference>
<dbReference type="EMBL" id="JBAMIC010000004">
    <property type="protein sequence ID" value="KAK7108840.1"/>
    <property type="molecule type" value="Genomic_DNA"/>
</dbReference>
<evidence type="ECO:0000256" key="2">
    <source>
        <dbReference type="ARBA" id="ARBA00022692"/>
    </source>
</evidence>
<sequence length="440" mass="47211">MEGFADTQSVNSVDSESTALISGARTEGLSIFMTAVFMVGEMAGSGVLALPSAIEETGWIGLVLLLFCGFISSYTGDVLGDCWGIIKERFPKMDNARYPYPGIGTLTYGVVGRLVISISINFTLFGVSCVFLLLASQNLHSVFLNNHAFDLSFCYWLLIVAAILLPFTMPATPKEFKFVALGASAATTVACVILVVLMGLDSGKKPVVHKKVDPLSFAAAFGTICFAFGGHPTFPTFQNDMKQPSRFGKACSLAYLVMILLYFPVAAGGYFVYGNRVTDNVLEAVTVGPALTIIQCLITIHLFCSFIIVINPLCQEVEEVLKVNPAFNIKRVIIRTLICILVLFVTESIPHFGAILSLIGGSSTTLLAYVAPPIFYFKLAYAKGNWPEIQIPLWKTVLLITIMVVGTLAGIFATYSAITAIASPGAFTAPCFINVTAASG</sequence>
<proteinExistence type="predicted"/>
<feature type="transmembrane region" description="Helical" evidence="5">
    <location>
        <begin position="31"/>
        <end position="54"/>
    </location>
</feature>
<reference evidence="7 8" key="1">
    <citation type="submission" date="2024-02" db="EMBL/GenBank/DDBJ databases">
        <title>Chromosome-scale genome assembly of the rough periwinkle Littorina saxatilis.</title>
        <authorList>
            <person name="De Jode A."/>
            <person name="Faria R."/>
            <person name="Formenti G."/>
            <person name="Sims Y."/>
            <person name="Smith T.P."/>
            <person name="Tracey A."/>
            <person name="Wood J.M.D."/>
            <person name="Zagrodzka Z.B."/>
            <person name="Johannesson K."/>
            <person name="Butlin R.K."/>
            <person name="Leder E.H."/>
        </authorList>
    </citation>
    <scope>NUCLEOTIDE SEQUENCE [LARGE SCALE GENOMIC DNA]</scope>
    <source>
        <strain evidence="7">Snail1</strain>
        <tissue evidence="7">Muscle</tissue>
    </source>
</reference>
<comment type="subcellular location">
    <subcellularLocation>
        <location evidence="1">Membrane</location>
        <topology evidence="1">Multi-pass membrane protein</topology>
    </subcellularLocation>
</comment>
<feature type="transmembrane region" description="Helical" evidence="5">
    <location>
        <begin position="106"/>
        <end position="135"/>
    </location>
</feature>
<dbReference type="FunFam" id="1.20.1740.10:FF:000052">
    <property type="entry name" value="Lysine histidine transporter-like 3"/>
    <property type="match status" value="1"/>
</dbReference>
<dbReference type="GO" id="GO:0005774">
    <property type="term" value="C:vacuolar membrane"/>
    <property type="evidence" value="ECO:0007669"/>
    <property type="project" value="TreeGrafter"/>
</dbReference>
<feature type="transmembrane region" description="Helical" evidence="5">
    <location>
        <begin position="179"/>
        <end position="200"/>
    </location>
</feature>
<dbReference type="Pfam" id="PF01490">
    <property type="entry name" value="Aa_trans"/>
    <property type="match status" value="1"/>
</dbReference>
<keyword evidence="8" id="KW-1185">Reference proteome</keyword>
<evidence type="ECO:0000313" key="7">
    <source>
        <dbReference type="EMBL" id="KAK7108840.1"/>
    </source>
</evidence>
<protein>
    <recommendedName>
        <fullName evidence="6">Amino acid transporter transmembrane domain-containing protein</fullName>
    </recommendedName>
</protein>
<evidence type="ECO:0000256" key="1">
    <source>
        <dbReference type="ARBA" id="ARBA00004141"/>
    </source>
</evidence>
<dbReference type="GO" id="GO:0015179">
    <property type="term" value="F:L-amino acid transmembrane transporter activity"/>
    <property type="evidence" value="ECO:0007669"/>
    <property type="project" value="TreeGrafter"/>
</dbReference>
<organism evidence="7 8">
    <name type="scientific">Littorina saxatilis</name>
    <dbReference type="NCBI Taxonomy" id="31220"/>
    <lineage>
        <taxon>Eukaryota</taxon>
        <taxon>Metazoa</taxon>
        <taxon>Spiralia</taxon>
        <taxon>Lophotrochozoa</taxon>
        <taxon>Mollusca</taxon>
        <taxon>Gastropoda</taxon>
        <taxon>Caenogastropoda</taxon>
        <taxon>Littorinimorpha</taxon>
        <taxon>Littorinoidea</taxon>
        <taxon>Littorinidae</taxon>
        <taxon>Littorina</taxon>
    </lineage>
</organism>
<feature type="transmembrane region" description="Helical" evidence="5">
    <location>
        <begin position="332"/>
        <end position="349"/>
    </location>
</feature>
<feature type="transmembrane region" description="Helical" evidence="5">
    <location>
        <begin position="252"/>
        <end position="272"/>
    </location>
</feature>
<keyword evidence="4 5" id="KW-0472">Membrane</keyword>
<comment type="caution">
    <text evidence="7">The sequence shown here is derived from an EMBL/GenBank/DDBJ whole genome shotgun (WGS) entry which is preliminary data.</text>
</comment>
<feature type="transmembrane region" description="Helical" evidence="5">
    <location>
        <begin position="212"/>
        <end position="231"/>
    </location>
</feature>
<dbReference type="PANTHER" id="PTHR22950:SF703">
    <property type="entry name" value="AMINO ACID TRANSPORTER TRANSMEMBRANE DOMAIN-CONTAINING PROTEIN"/>
    <property type="match status" value="1"/>
</dbReference>
<evidence type="ECO:0000259" key="6">
    <source>
        <dbReference type="Pfam" id="PF01490"/>
    </source>
</evidence>
<evidence type="ECO:0000256" key="5">
    <source>
        <dbReference type="SAM" id="Phobius"/>
    </source>
</evidence>
<evidence type="ECO:0000256" key="3">
    <source>
        <dbReference type="ARBA" id="ARBA00022989"/>
    </source>
</evidence>
<dbReference type="InterPro" id="IPR013057">
    <property type="entry name" value="AA_transpt_TM"/>
</dbReference>
<feature type="domain" description="Amino acid transporter transmembrane" evidence="6">
    <location>
        <begin position="29"/>
        <end position="418"/>
    </location>
</feature>
<gene>
    <name evidence="7" type="ORF">V1264_016504</name>
</gene>
<feature type="transmembrane region" description="Helical" evidence="5">
    <location>
        <begin position="355"/>
        <end position="377"/>
    </location>
</feature>
<dbReference type="AlphaFoldDB" id="A0AAN9BPE5"/>
<feature type="transmembrane region" description="Helical" evidence="5">
    <location>
        <begin position="147"/>
        <end position="167"/>
    </location>
</feature>
<keyword evidence="2 5" id="KW-0812">Transmembrane</keyword>
<dbReference type="PANTHER" id="PTHR22950">
    <property type="entry name" value="AMINO ACID TRANSPORTER"/>
    <property type="match status" value="1"/>
</dbReference>
<accession>A0AAN9BPE5</accession>
<feature type="transmembrane region" description="Helical" evidence="5">
    <location>
        <begin position="397"/>
        <end position="418"/>
    </location>
</feature>
<name>A0AAN9BPE5_9CAEN</name>
<keyword evidence="3 5" id="KW-1133">Transmembrane helix</keyword>
<feature type="transmembrane region" description="Helical" evidence="5">
    <location>
        <begin position="292"/>
        <end position="311"/>
    </location>
</feature>
<evidence type="ECO:0000313" key="8">
    <source>
        <dbReference type="Proteomes" id="UP001374579"/>
    </source>
</evidence>
<evidence type="ECO:0000256" key="4">
    <source>
        <dbReference type="ARBA" id="ARBA00023136"/>
    </source>
</evidence>